<organism evidence="1 2">
    <name type="scientific">Rubroshorea leprosula</name>
    <dbReference type="NCBI Taxonomy" id="152421"/>
    <lineage>
        <taxon>Eukaryota</taxon>
        <taxon>Viridiplantae</taxon>
        <taxon>Streptophyta</taxon>
        <taxon>Embryophyta</taxon>
        <taxon>Tracheophyta</taxon>
        <taxon>Spermatophyta</taxon>
        <taxon>Magnoliopsida</taxon>
        <taxon>eudicotyledons</taxon>
        <taxon>Gunneridae</taxon>
        <taxon>Pentapetalae</taxon>
        <taxon>rosids</taxon>
        <taxon>malvids</taxon>
        <taxon>Malvales</taxon>
        <taxon>Dipterocarpaceae</taxon>
        <taxon>Rubroshorea</taxon>
    </lineage>
</organism>
<comment type="caution">
    <text evidence="1">The sequence shown here is derived from an EMBL/GenBank/DDBJ whole genome shotgun (WGS) entry which is preliminary data.</text>
</comment>
<accession>A0AAV5ML92</accession>
<evidence type="ECO:0000313" key="2">
    <source>
        <dbReference type="Proteomes" id="UP001054252"/>
    </source>
</evidence>
<reference evidence="1 2" key="1">
    <citation type="journal article" date="2021" name="Commun. Biol.">
        <title>The genome of Shorea leprosula (Dipterocarpaceae) highlights the ecological relevance of drought in aseasonal tropical rainforests.</title>
        <authorList>
            <person name="Ng K.K.S."/>
            <person name="Kobayashi M.J."/>
            <person name="Fawcett J.A."/>
            <person name="Hatakeyama M."/>
            <person name="Paape T."/>
            <person name="Ng C.H."/>
            <person name="Ang C.C."/>
            <person name="Tnah L.H."/>
            <person name="Lee C.T."/>
            <person name="Nishiyama T."/>
            <person name="Sese J."/>
            <person name="O'Brien M.J."/>
            <person name="Copetti D."/>
            <person name="Mohd Noor M.I."/>
            <person name="Ong R.C."/>
            <person name="Putra M."/>
            <person name="Sireger I.Z."/>
            <person name="Indrioko S."/>
            <person name="Kosugi Y."/>
            <person name="Izuno A."/>
            <person name="Isagi Y."/>
            <person name="Lee S.L."/>
            <person name="Shimizu K.K."/>
        </authorList>
    </citation>
    <scope>NUCLEOTIDE SEQUENCE [LARGE SCALE GENOMIC DNA]</scope>
    <source>
        <strain evidence="1">214</strain>
    </source>
</reference>
<dbReference type="AlphaFoldDB" id="A0AAV5ML92"/>
<keyword evidence="2" id="KW-1185">Reference proteome</keyword>
<dbReference type="Proteomes" id="UP001054252">
    <property type="component" value="Unassembled WGS sequence"/>
</dbReference>
<proteinExistence type="predicted"/>
<sequence length="41" mass="5057">MKTLDLFPFINIFTTRRQTRTPFIRTSRREAEVRMLRMRGI</sequence>
<dbReference type="EMBL" id="BPVZ01000305">
    <property type="protein sequence ID" value="GKV49571.1"/>
    <property type="molecule type" value="Genomic_DNA"/>
</dbReference>
<gene>
    <name evidence="1" type="ORF">SLEP1_g56312</name>
</gene>
<evidence type="ECO:0000313" key="1">
    <source>
        <dbReference type="EMBL" id="GKV49571.1"/>
    </source>
</evidence>
<name>A0AAV5ML92_9ROSI</name>
<protein>
    <submittedName>
        <fullName evidence="1">Uncharacterized protein</fullName>
    </submittedName>
</protein>